<feature type="region of interest" description="Disordered" evidence="9">
    <location>
        <begin position="190"/>
        <end position="219"/>
    </location>
</feature>
<evidence type="ECO:0000256" key="9">
    <source>
        <dbReference type="SAM" id="MobiDB-lite"/>
    </source>
</evidence>
<dbReference type="EMBL" id="NIDN02000129">
    <property type="protein sequence ID" value="RLL95978.1"/>
    <property type="molecule type" value="Genomic_DNA"/>
</dbReference>
<keyword evidence="3 8" id="KW-0812">Transmembrane</keyword>
<keyword evidence="13" id="KW-1185">Reference proteome</keyword>
<feature type="region of interest" description="Disordered" evidence="9">
    <location>
        <begin position="351"/>
        <end position="401"/>
    </location>
</feature>
<evidence type="ECO:0000313" key="13">
    <source>
        <dbReference type="Proteomes" id="UP000215289"/>
    </source>
</evidence>
<organism evidence="12 13">
    <name type="scientific">Aspergillus turcosus</name>
    <dbReference type="NCBI Taxonomy" id="1245748"/>
    <lineage>
        <taxon>Eukaryota</taxon>
        <taxon>Fungi</taxon>
        <taxon>Dikarya</taxon>
        <taxon>Ascomycota</taxon>
        <taxon>Pezizomycotina</taxon>
        <taxon>Eurotiomycetes</taxon>
        <taxon>Eurotiomycetidae</taxon>
        <taxon>Eurotiales</taxon>
        <taxon>Aspergillaceae</taxon>
        <taxon>Aspergillus</taxon>
        <taxon>Aspergillus subgen. Fumigati</taxon>
    </lineage>
</organism>
<dbReference type="PANTHER" id="PTHR11003">
    <property type="entry name" value="POTASSIUM CHANNEL, SUBFAMILY K"/>
    <property type="match status" value="1"/>
</dbReference>
<dbReference type="GO" id="GO:0022841">
    <property type="term" value="F:potassium ion leak channel activity"/>
    <property type="evidence" value="ECO:0007669"/>
    <property type="project" value="TreeGrafter"/>
</dbReference>
<keyword evidence="2 8" id="KW-0813">Transport</keyword>
<comment type="subcellular location">
    <subcellularLocation>
        <location evidence="1">Membrane</location>
        <topology evidence="1">Multi-pass membrane protein</topology>
    </subcellularLocation>
</comment>
<feature type="compositionally biased region" description="Polar residues" evidence="9">
    <location>
        <begin position="191"/>
        <end position="203"/>
    </location>
</feature>
<dbReference type="SUPFAM" id="SSF81324">
    <property type="entry name" value="Voltage-gated potassium channels"/>
    <property type="match status" value="2"/>
</dbReference>
<evidence type="ECO:0000256" key="1">
    <source>
        <dbReference type="ARBA" id="ARBA00004141"/>
    </source>
</evidence>
<dbReference type="GO" id="GO:0015271">
    <property type="term" value="F:outward rectifier potassium channel activity"/>
    <property type="evidence" value="ECO:0007669"/>
    <property type="project" value="TreeGrafter"/>
</dbReference>
<evidence type="ECO:0000256" key="3">
    <source>
        <dbReference type="ARBA" id="ARBA00022692"/>
    </source>
</evidence>
<reference evidence="12 13" key="1">
    <citation type="submission" date="2018-08" db="EMBL/GenBank/DDBJ databases">
        <title>Draft genome sequences of two Aspergillus turcosus clinical strains isolated from bronchoalveolar lavage fluid: one azole-susceptible and the other azole-resistant.</title>
        <authorList>
            <person name="Parent-Michaud M."/>
            <person name="Dufresne P.J."/>
            <person name="Fournier E."/>
            <person name="Martineau C."/>
            <person name="Moreira S."/>
            <person name="Perkins V."/>
            <person name="De Repentigny L."/>
            <person name="Dufresne S.F."/>
        </authorList>
    </citation>
    <scope>NUCLEOTIDE SEQUENCE [LARGE SCALE GENOMIC DNA]</scope>
    <source>
        <strain evidence="12">HMR AF 1038</strain>
    </source>
</reference>
<dbReference type="PRINTS" id="PR01333">
    <property type="entry name" value="2POREKCHANEL"/>
</dbReference>
<keyword evidence="5 8" id="KW-0406">Ion transport</keyword>
<dbReference type="InterPro" id="IPR013099">
    <property type="entry name" value="K_chnl_dom"/>
</dbReference>
<comment type="caution">
    <text evidence="12">The sequence shown here is derived from an EMBL/GenBank/DDBJ whole genome shotgun (WGS) entry which is preliminary data.</text>
</comment>
<name>A0A3R7FQY9_9EURO</name>
<feature type="transmembrane region" description="Helical" evidence="10">
    <location>
        <begin position="93"/>
        <end position="114"/>
    </location>
</feature>
<evidence type="ECO:0000313" key="12">
    <source>
        <dbReference type="EMBL" id="RLL95978.1"/>
    </source>
</evidence>
<feature type="domain" description="Potassium channel" evidence="11">
    <location>
        <begin position="252"/>
        <end position="324"/>
    </location>
</feature>
<feature type="transmembrane region" description="Helical" evidence="10">
    <location>
        <begin position="52"/>
        <end position="73"/>
    </location>
</feature>
<feature type="transmembrane region" description="Helical" evidence="10">
    <location>
        <begin position="242"/>
        <end position="263"/>
    </location>
</feature>
<dbReference type="Gene3D" id="1.10.287.70">
    <property type="match status" value="2"/>
</dbReference>
<accession>A0A3R7FQY9</accession>
<dbReference type="PANTHER" id="PTHR11003:SF291">
    <property type="entry name" value="IP11374P"/>
    <property type="match status" value="1"/>
</dbReference>
<evidence type="ECO:0000256" key="10">
    <source>
        <dbReference type="SAM" id="Phobius"/>
    </source>
</evidence>
<feature type="transmembrane region" description="Helical" evidence="10">
    <location>
        <begin position="302"/>
        <end position="320"/>
    </location>
</feature>
<evidence type="ECO:0000256" key="7">
    <source>
        <dbReference type="ARBA" id="ARBA00023303"/>
    </source>
</evidence>
<feature type="domain" description="Potassium channel" evidence="11">
    <location>
        <begin position="101"/>
        <end position="172"/>
    </location>
</feature>
<dbReference type="AlphaFoldDB" id="A0A3R7FQY9"/>
<feature type="transmembrane region" description="Helical" evidence="10">
    <location>
        <begin position="149"/>
        <end position="170"/>
    </location>
</feature>
<dbReference type="GO" id="GO:0005886">
    <property type="term" value="C:plasma membrane"/>
    <property type="evidence" value="ECO:0007669"/>
    <property type="project" value="TreeGrafter"/>
</dbReference>
<evidence type="ECO:0000259" key="11">
    <source>
        <dbReference type="Pfam" id="PF07885"/>
    </source>
</evidence>
<sequence>MISKRDPVKGFIVTILCWCASGAIMLSVIGVIAGEHTTLDPQQTLQYTQNYFYGIFAAALYILIAVLLAIYTASLHSVHLSHEERRTVECTSIILRATAFCVFLLVGAAVYATIEGWTFMDALYWADYTLLTIGIGNLTPKTHLGQSMLFPYASAGILNTGLVISSIASFTEEIRELSIRFKIEEVHSGMQGRQSIHESSSNSRSDKEKQPLQMPADPQYPNKADLMKLQRIKRDFYRRHRWMTLILSVAAWFFLWLVSAAIFRRSERSQKWTYFKALYFTYTSLTTIGYGDLYPTSNFGKAFFVFWSLVAVPVLTNLIASMSQLGFEKLTYLLCYLWRLQVSRLGRGNLDTHSEGQRNEAGPEPGLANDSNGLASDPANSMQPSNGAPGSSSTYRTKESGEPLIQAAQHSLVLSEEIRKLISTLQNPSTTRLDVYSEWDRILPLLHPESDGSDLMESTSLATLYSHTGTVREFLDSDRPASDMNKEVLWMLKFLTERVCSHLQEGLRREQSARSNKLS</sequence>
<protein>
    <recommendedName>
        <fullName evidence="11">Potassium channel domain-containing protein</fullName>
    </recommendedName>
</protein>
<dbReference type="Pfam" id="PF07885">
    <property type="entry name" value="Ion_trans_2"/>
    <property type="match status" value="2"/>
</dbReference>
<keyword evidence="6 10" id="KW-0472">Membrane</keyword>
<dbReference type="STRING" id="1245748.A0A3R7FQY9"/>
<keyword evidence="4 10" id="KW-1133">Transmembrane helix</keyword>
<evidence type="ECO:0000256" key="8">
    <source>
        <dbReference type="RuleBase" id="RU003857"/>
    </source>
</evidence>
<proteinExistence type="inferred from homology"/>
<dbReference type="InterPro" id="IPR003280">
    <property type="entry name" value="2pore_dom_K_chnl"/>
</dbReference>
<feature type="compositionally biased region" description="Polar residues" evidence="9">
    <location>
        <begin position="369"/>
        <end position="395"/>
    </location>
</feature>
<evidence type="ECO:0000256" key="5">
    <source>
        <dbReference type="ARBA" id="ARBA00023065"/>
    </source>
</evidence>
<gene>
    <name evidence="12" type="ORF">CFD26_102388</name>
</gene>
<evidence type="ECO:0000256" key="2">
    <source>
        <dbReference type="ARBA" id="ARBA00022448"/>
    </source>
</evidence>
<evidence type="ECO:0000256" key="4">
    <source>
        <dbReference type="ARBA" id="ARBA00022989"/>
    </source>
</evidence>
<dbReference type="FunFam" id="1.10.287.70:FF:000198">
    <property type="entry name" value="TOK2 potassium channel"/>
    <property type="match status" value="1"/>
</dbReference>
<keyword evidence="7 8" id="KW-0407">Ion channel</keyword>
<comment type="similarity">
    <text evidence="8">Belongs to the two pore domain potassium channel (TC 1.A.1.8) family.</text>
</comment>
<dbReference type="OrthoDB" id="297496at2759"/>
<dbReference type="GO" id="GO:0030322">
    <property type="term" value="P:stabilization of membrane potential"/>
    <property type="evidence" value="ECO:0007669"/>
    <property type="project" value="TreeGrafter"/>
</dbReference>
<feature type="transmembrane region" description="Helical" evidence="10">
    <location>
        <begin position="12"/>
        <end position="32"/>
    </location>
</feature>
<evidence type="ECO:0000256" key="6">
    <source>
        <dbReference type="ARBA" id="ARBA00023136"/>
    </source>
</evidence>
<dbReference type="Proteomes" id="UP000215289">
    <property type="component" value="Unassembled WGS sequence"/>
</dbReference>